<name>A0A438I4E4_VITVI</name>
<dbReference type="InterPro" id="IPR013103">
    <property type="entry name" value="RVT_2"/>
</dbReference>
<gene>
    <name evidence="3" type="primary">POLX_2595</name>
    <name evidence="3" type="ORF">CK203_046204</name>
</gene>
<dbReference type="Proteomes" id="UP000288805">
    <property type="component" value="Unassembled WGS sequence"/>
</dbReference>
<evidence type="ECO:0000256" key="1">
    <source>
        <dbReference type="SAM" id="Phobius"/>
    </source>
</evidence>
<keyword evidence="1" id="KW-1133">Transmembrane helix</keyword>
<dbReference type="InterPro" id="IPR043502">
    <property type="entry name" value="DNA/RNA_pol_sf"/>
</dbReference>
<feature type="domain" description="Reverse transcriptase Ty1/copia-type" evidence="2">
    <location>
        <begin position="47"/>
        <end position="181"/>
    </location>
</feature>
<sequence>MYLGVSFEAILEKHRIDPIDYDETMSDVDAHLWQRAMEVKLESMYFNQVWELVKVPKGIQPIGCKWAYKRNKRVDGKIETYKPRLVVKGYSQKLGFKYEETFLLAAMLMFIIILMSIVTHLDYEIWQMDVRTAFLNDNLDESIYMMQSNSFIVKNQEHMVYKLHKSIYGLKQASHSWNKCFN</sequence>
<accession>A0A438I4E4</accession>
<comment type="caution">
    <text evidence="3">The sequence shown here is derived from an EMBL/GenBank/DDBJ whole genome shotgun (WGS) entry which is preliminary data.</text>
</comment>
<dbReference type="AlphaFoldDB" id="A0A438I4E4"/>
<proteinExistence type="predicted"/>
<feature type="transmembrane region" description="Helical" evidence="1">
    <location>
        <begin position="102"/>
        <end position="121"/>
    </location>
</feature>
<reference evidence="3 4" key="1">
    <citation type="journal article" date="2018" name="PLoS Genet.">
        <title>Population sequencing reveals clonal diversity and ancestral inbreeding in the grapevine cultivar Chardonnay.</title>
        <authorList>
            <person name="Roach M.J."/>
            <person name="Johnson D.L."/>
            <person name="Bohlmann J."/>
            <person name="van Vuuren H.J."/>
            <person name="Jones S.J."/>
            <person name="Pretorius I.S."/>
            <person name="Schmidt S.A."/>
            <person name="Borneman A.R."/>
        </authorList>
    </citation>
    <scope>NUCLEOTIDE SEQUENCE [LARGE SCALE GENOMIC DNA]</scope>
    <source>
        <strain evidence="4">cv. Chardonnay</strain>
        <tissue evidence="3">Leaf</tissue>
    </source>
</reference>
<organism evidence="3 4">
    <name type="scientific">Vitis vinifera</name>
    <name type="common">Grape</name>
    <dbReference type="NCBI Taxonomy" id="29760"/>
    <lineage>
        <taxon>Eukaryota</taxon>
        <taxon>Viridiplantae</taxon>
        <taxon>Streptophyta</taxon>
        <taxon>Embryophyta</taxon>
        <taxon>Tracheophyta</taxon>
        <taxon>Spermatophyta</taxon>
        <taxon>Magnoliopsida</taxon>
        <taxon>eudicotyledons</taxon>
        <taxon>Gunneridae</taxon>
        <taxon>Pentapetalae</taxon>
        <taxon>rosids</taxon>
        <taxon>Vitales</taxon>
        <taxon>Vitaceae</taxon>
        <taxon>Viteae</taxon>
        <taxon>Vitis</taxon>
    </lineage>
</organism>
<evidence type="ECO:0000259" key="2">
    <source>
        <dbReference type="Pfam" id="PF07727"/>
    </source>
</evidence>
<keyword evidence="1" id="KW-0812">Transmembrane</keyword>
<dbReference type="SUPFAM" id="SSF56672">
    <property type="entry name" value="DNA/RNA polymerases"/>
    <property type="match status" value="1"/>
</dbReference>
<evidence type="ECO:0000313" key="3">
    <source>
        <dbReference type="EMBL" id="RVW91578.1"/>
    </source>
</evidence>
<keyword evidence="1" id="KW-0472">Membrane</keyword>
<protein>
    <submittedName>
        <fullName evidence="3">Retrovirus-related Pol polyprotein from transposon TNT 1-94</fullName>
    </submittedName>
</protein>
<dbReference type="Pfam" id="PF07727">
    <property type="entry name" value="RVT_2"/>
    <property type="match status" value="1"/>
</dbReference>
<evidence type="ECO:0000313" key="4">
    <source>
        <dbReference type="Proteomes" id="UP000288805"/>
    </source>
</evidence>
<dbReference type="EMBL" id="QGNW01000144">
    <property type="protein sequence ID" value="RVW91578.1"/>
    <property type="molecule type" value="Genomic_DNA"/>
</dbReference>